<protein>
    <submittedName>
        <fullName evidence="2">Uncharacterized protein</fullName>
    </submittedName>
</protein>
<evidence type="ECO:0000313" key="2">
    <source>
        <dbReference type="EMBL" id="KAH7253381.1"/>
    </source>
</evidence>
<accession>A0A9P9H9G2</accession>
<feature type="coiled-coil region" evidence="1">
    <location>
        <begin position="102"/>
        <end position="136"/>
    </location>
</feature>
<dbReference type="Proteomes" id="UP000736672">
    <property type="component" value="Unassembled WGS sequence"/>
</dbReference>
<proteinExistence type="predicted"/>
<keyword evidence="1" id="KW-0175">Coiled coil</keyword>
<gene>
    <name evidence="2" type="ORF">B0J15DRAFT_39607</name>
</gene>
<keyword evidence="3" id="KW-1185">Reference proteome</keyword>
<evidence type="ECO:0000313" key="3">
    <source>
        <dbReference type="Proteomes" id="UP000736672"/>
    </source>
</evidence>
<sequence length="639" mass="72989">MAELALGAIGVVPVVEFVFKSFKGLYKNLKTFKRYAREAKRVRQELEVQEAIFKNEWQILRTVFLPMADDSNALDIADHASQKKSDKLQLDQRLRRALGENYDACEKATAVIREDLQELTRELQDVTLLANHQESERPGVTIQRLREIQDRLKVTFRSKNWSESIEKLRRSIGNLSTLRAQLEKLGGPARNEFPVEEKTCERYLMEWRGSVSVQRASRALHEALVDAWKCGHADHTRHLFRLFIETNQVDDETQMRLTIMYLNRMQVALESGLVQLHVRSSILQLDLGASMMPLTPPDEEHQGISKRRKIVRFEEPTVKQTVGHQAQEFAQKTGTQLIHQTSRDLRSSGDICFKLTGTPPAQSASSSEAAPHCFGHLDCTRQRDNFRHVFYPSCPGPNRRDTECSPMALDEIIKTSRRDLINPIDKLRLARTLVSAALKFYSTPWLNDIWQLRDLSMSVDDIEDLSQSIHNMHLSAELGKTQLVQMEDVQTVTTPNSQAAEGDARDDAEIRCNIKCRPLWSLGVALLQIDHWAKIDLGDVLGVRRVAARTSHISPKYRELTQRCLECDFGRRRGQDLSRSPLHQAVYKVVLGELDRLLWLKEQEMSPMQVSDESDELGYHKAFSGCSTDTEVTQSPRPT</sequence>
<dbReference type="PANTHER" id="PTHR35186">
    <property type="entry name" value="ANK_REP_REGION DOMAIN-CONTAINING PROTEIN"/>
    <property type="match status" value="1"/>
</dbReference>
<comment type="caution">
    <text evidence="2">The sequence shown here is derived from an EMBL/GenBank/DDBJ whole genome shotgun (WGS) entry which is preliminary data.</text>
</comment>
<organism evidence="2 3">
    <name type="scientific">Fusarium solani</name>
    <name type="common">Filamentous fungus</name>
    <dbReference type="NCBI Taxonomy" id="169388"/>
    <lineage>
        <taxon>Eukaryota</taxon>
        <taxon>Fungi</taxon>
        <taxon>Dikarya</taxon>
        <taxon>Ascomycota</taxon>
        <taxon>Pezizomycotina</taxon>
        <taxon>Sordariomycetes</taxon>
        <taxon>Hypocreomycetidae</taxon>
        <taxon>Hypocreales</taxon>
        <taxon>Nectriaceae</taxon>
        <taxon>Fusarium</taxon>
        <taxon>Fusarium solani species complex</taxon>
    </lineage>
</organism>
<reference evidence="2" key="1">
    <citation type="journal article" date="2021" name="Nat. Commun.">
        <title>Genetic determinants of endophytism in the Arabidopsis root mycobiome.</title>
        <authorList>
            <person name="Mesny F."/>
            <person name="Miyauchi S."/>
            <person name="Thiergart T."/>
            <person name="Pickel B."/>
            <person name="Atanasova L."/>
            <person name="Karlsson M."/>
            <person name="Huettel B."/>
            <person name="Barry K.W."/>
            <person name="Haridas S."/>
            <person name="Chen C."/>
            <person name="Bauer D."/>
            <person name="Andreopoulos W."/>
            <person name="Pangilinan J."/>
            <person name="LaButti K."/>
            <person name="Riley R."/>
            <person name="Lipzen A."/>
            <person name="Clum A."/>
            <person name="Drula E."/>
            <person name="Henrissat B."/>
            <person name="Kohler A."/>
            <person name="Grigoriev I.V."/>
            <person name="Martin F.M."/>
            <person name="Hacquard S."/>
        </authorList>
    </citation>
    <scope>NUCLEOTIDE SEQUENCE</scope>
    <source>
        <strain evidence="2">FSSC 5 MPI-SDFR-AT-0091</strain>
    </source>
</reference>
<name>A0A9P9H9G2_FUSSL</name>
<evidence type="ECO:0000256" key="1">
    <source>
        <dbReference type="SAM" id="Coils"/>
    </source>
</evidence>
<dbReference type="PANTHER" id="PTHR35186:SF4">
    <property type="entry name" value="PRION-INHIBITION AND PROPAGATION HELO DOMAIN-CONTAINING PROTEIN"/>
    <property type="match status" value="1"/>
</dbReference>
<dbReference type="AlphaFoldDB" id="A0A9P9H9G2"/>
<dbReference type="OrthoDB" id="5331891at2759"/>
<dbReference type="EMBL" id="JAGTJS010000011">
    <property type="protein sequence ID" value="KAH7253381.1"/>
    <property type="molecule type" value="Genomic_DNA"/>
</dbReference>